<proteinExistence type="predicted"/>
<dbReference type="AlphaFoldDB" id="A0AAE0PEB1"/>
<name>A0AAE0PEB1_SORBR</name>
<evidence type="ECO:0000313" key="2">
    <source>
        <dbReference type="Proteomes" id="UP001281003"/>
    </source>
</evidence>
<dbReference type="EMBL" id="JAUTDP010000006">
    <property type="protein sequence ID" value="KAK3398315.1"/>
    <property type="molecule type" value="Genomic_DNA"/>
</dbReference>
<evidence type="ECO:0000313" key="1">
    <source>
        <dbReference type="EMBL" id="KAK3398315.1"/>
    </source>
</evidence>
<accession>A0AAE0PEB1</accession>
<comment type="caution">
    <text evidence="1">The sequence shown here is derived from an EMBL/GenBank/DDBJ whole genome shotgun (WGS) entry which is preliminary data.</text>
</comment>
<keyword evidence="2" id="KW-1185">Reference proteome</keyword>
<protein>
    <submittedName>
        <fullName evidence="1">Uncharacterized protein</fullName>
    </submittedName>
</protein>
<reference evidence="1" key="2">
    <citation type="submission" date="2023-07" db="EMBL/GenBank/DDBJ databases">
        <authorList>
            <consortium name="Lawrence Berkeley National Laboratory"/>
            <person name="Haridas S."/>
            <person name="Hensen N."/>
            <person name="Bonometti L."/>
            <person name="Westerberg I."/>
            <person name="Brannstrom I.O."/>
            <person name="Guillou S."/>
            <person name="Cros-Aarteil S."/>
            <person name="Calhoun S."/>
            <person name="Kuo A."/>
            <person name="Mondo S."/>
            <person name="Pangilinan J."/>
            <person name="Riley R."/>
            <person name="LaButti K."/>
            <person name="Andreopoulos B."/>
            <person name="Lipzen A."/>
            <person name="Chen C."/>
            <person name="Yanf M."/>
            <person name="Daum C."/>
            <person name="Ng V."/>
            <person name="Clum A."/>
            <person name="Steindorff A."/>
            <person name="Ohm R."/>
            <person name="Martin F."/>
            <person name="Silar P."/>
            <person name="Natvig D."/>
            <person name="Lalanne C."/>
            <person name="Gautier V."/>
            <person name="Ament-velasquez S.L."/>
            <person name="Kruys A."/>
            <person name="Hutchinson M.I."/>
            <person name="Powell A.J."/>
            <person name="Barry K."/>
            <person name="Miller A.N."/>
            <person name="Grigoriev I.V."/>
            <person name="Debuchy R."/>
            <person name="Gladieux P."/>
            <person name="Thoren M.H."/>
            <person name="Johannesson H."/>
        </authorList>
    </citation>
    <scope>NUCLEOTIDE SEQUENCE</scope>
    <source>
        <strain evidence="1">FGSC 1904</strain>
    </source>
</reference>
<gene>
    <name evidence="1" type="ORF">B0T20DRAFT_205467</name>
</gene>
<sequence length="197" mass="22505">MVAAKARSSKAARGKIQFNFRLRCLSFFSSFPKTACQVGLDSSVWDSSGRLHHHELKFEGRADPSYSNGERFHQREVEWWMRIRETGESSKWSEDGLEKVSHSLFISGLPFVCSSFDDASDCLPQKGRGLLGSFCACPCFTFRRQSLPKPCQNTTRLDADLEDLKRHSHHTVFMESLILGCWDETLCSRFRPQVSNM</sequence>
<reference evidence="1" key="1">
    <citation type="journal article" date="2023" name="Mol. Phylogenet. Evol.">
        <title>Genome-scale phylogeny and comparative genomics of the fungal order Sordariales.</title>
        <authorList>
            <person name="Hensen N."/>
            <person name="Bonometti L."/>
            <person name="Westerberg I."/>
            <person name="Brannstrom I.O."/>
            <person name="Guillou S."/>
            <person name="Cros-Aarteil S."/>
            <person name="Calhoun S."/>
            <person name="Haridas S."/>
            <person name="Kuo A."/>
            <person name="Mondo S."/>
            <person name="Pangilinan J."/>
            <person name="Riley R."/>
            <person name="LaButti K."/>
            <person name="Andreopoulos B."/>
            <person name="Lipzen A."/>
            <person name="Chen C."/>
            <person name="Yan M."/>
            <person name="Daum C."/>
            <person name="Ng V."/>
            <person name="Clum A."/>
            <person name="Steindorff A."/>
            <person name="Ohm R.A."/>
            <person name="Martin F."/>
            <person name="Silar P."/>
            <person name="Natvig D.O."/>
            <person name="Lalanne C."/>
            <person name="Gautier V."/>
            <person name="Ament-Velasquez S.L."/>
            <person name="Kruys A."/>
            <person name="Hutchinson M.I."/>
            <person name="Powell A.J."/>
            <person name="Barry K."/>
            <person name="Miller A.N."/>
            <person name="Grigoriev I.V."/>
            <person name="Debuchy R."/>
            <person name="Gladieux P."/>
            <person name="Hiltunen Thoren M."/>
            <person name="Johannesson H."/>
        </authorList>
    </citation>
    <scope>NUCLEOTIDE SEQUENCE</scope>
    <source>
        <strain evidence="1">FGSC 1904</strain>
    </source>
</reference>
<organism evidence="1 2">
    <name type="scientific">Sordaria brevicollis</name>
    <dbReference type="NCBI Taxonomy" id="83679"/>
    <lineage>
        <taxon>Eukaryota</taxon>
        <taxon>Fungi</taxon>
        <taxon>Dikarya</taxon>
        <taxon>Ascomycota</taxon>
        <taxon>Pezizomycotina</taxon>
        <taxon>Sordariomycetes</taxon>
        <taxon>Sordariomycetidae</taxon>
        <taxon>Sordariales</taxon>
        <taxon>Sordariaceae</taxon>
        <taxon>Sordaria</taxon>
    </lineage>
</organism>
<dbReference type="Proteomes" id="UP001281003">
    <property type="component" value="Unassembled WGS sequence"/>
</dbReference>